<evidence type="ECO:0000256" key="7">
    <source>
        <dbReference type="ARBA" id="ARBA00023015"/>
    </source>
</evidence>
<feature type="domain" description="C2H2-type" evidence="13">
    <location>
        <begin position="493"/>
        <end position="520"/>
    </location>
</feature>
<dbReference type="RefSeq" id="XP_008296593.1">
    <property type="nucleotide sequence ID" value="XM_008298371.1"/>
</dbReference>
<feature type="domain" description="C2H2-type" evidence="13">
    <location>
        <begin position="409"/>
        <end position="436"/>
    </location>
</feature>
<keyword evidence="7" id="KW-0805">Transcription regulation</keyword>
<dbReference type="GO" id="GO:0032502">
    <property type="term" value="P:developmental process"/>
    <property type="evidence" value="ECO:0007669"/>
    <property type="project" value="UniProtKB-ARBA"/>
</dbReference>
<dbReference type="InterPro" id="IPR036236">
    <property type="entry name" value="Znf_C2H2_sf"/>
</dbReference>
<evidence type="ECO:0000256" key="3">
    <source>
        <dbReference type="ARBA" id="ARBA00022723"/>
    </source>
</evidence>
<dbReference type="PROSITE" id="PS00028">
    <property type="entry name" value="ZINC_FINGER_C2H2_1"/>
    <property type="match status" value="8"/>
</dbReference>
<reference evidence="15" key="1">
    <citation type="submission" date="2025-08" db="UniProtKB">
        <authorList>
            <consortium name="RefSeq"/>
        </authorList>
    </citation>
    <scope>IDENTIFICATION</scope>
</reference>
<feature type="region of interest" description="Disordered" evidence="12">
    <location>
        <begin position="192"/>
        <end position="225"/>
    </location>
</feature>
<protein>
    <submittedName>
        <fullName evidence="15">Zinc finger protein 260-like</fullName>
    </submittedName>
</protein>
<dbReference type="PANTHER" id="PTHR23226">
    <property type="entry name" value="ZINC FINGER AND SCAN DOMAIN-CONTAINING"/>
    <property type="match status" value="1"/>
</dbReference>
<feature type="domain" description="C2H2-type" evidence="13">
    <location>
        <begin position="281"/>
        <end position="308"/>
    </location>
</feature>
<evidence type="ECO:0000313" key="14">
    <source>
        <dbReference type="Proteomes" id="UP000694891"/>
    </source>
</evidence>
<feature type="region of interest" description="Disordered" evidence="12">
    <location>
        <begin position="1"/>
        <end position="34"/>
    </location>
</feature>
<feature type="region of interest" description="Disordered" evidence="12">
    <location>
        <begin position="123"/>
        <end position="170"/>
    </location>
</feature>
<gene>
    <name evidence="15" type="primary">LOC103369618</name>
</gene>
<feature type="region of interest" description="Disordered" evidence="12">
    <location>
        <begin position="240"/>
        <end position="280"/>
    </location>
</feature>
<dbReference type="InterPro" id="IPR013087">
    <property type="entry name" value="Znf_C2H2_type"/>
</dbReference>
<keyword evidence="5 11" id="KW-0863">Zinc-finger</keyword>
<feature type="domain" description="C2H2-type" evidence="13">
    <location>
        <begin position="309"/>
        <end position="336"/>
    </location>
</feature>
<dbReference type="GO" id="GO:0000978">
    <property type="term" value="F:RNA polymerase II cis-regulatory region sequence-specific DNA binding"/>
    <property type="evidence" value="ECO:0007669"/>
    <property type="project" value="TreeGrafter"/>
</dbReference>
<comment type="similarity">
    <text evidence="2">Belongs to the krueppel C2H2-type zinc-finger protein family.</text>
</comment>
<organism evidence="14 15">
    <name type="scientific">Stegastes partitus</name>
    <name type="common">bicolor damselfish</name>
    <dbReference type="NCBI Taxonomy" id="144197"/>
    <lineage>
        <taxon>Eukaryota</taxon>
        <taxon>Metazoa</taxon>
        <taxon>Chordata</taxon>
        <taxon>Craniata</taxon>
        <taxon>Vertebrata</taxon>
        <taxon>Euteleostomi</taxon>
        <taxon>Actinopterygii</taxon>
        <taxon>Neopterygii</taxon>
        <taxon>Teleostei</taxon>
        <taxon>Neoteleostei</taxon>
        <taxon>Acanthomorphata</taxon>
        <taxon>Ovalentaria</taxon>
        <taxon>Pomacentridae</taxon>
        <taxon>Stegastes</taxon>
    </lineage>
</organism>
<dbReference type="Gene3D" id="3.30.160.60">
    <property type="entry name" value="Classic Zinc Finger"/>
    <property type="match status" value="7"/>
</dbReference>
<dbReference type="PROSITE" id="PS50157">
    <property type="entry name" value="ZINC_FINGER_C2H2_2"/>
    <property type="match status" value="8"/>
</dbReference>
<proteinExistence type="inferred from homology"/>
<feature type="compositionally biased region" description="Polar residues" evidence="12">
    <location>
        <begin position="12"/>
        <end position="25"/>
    </location>
</feature>
<evidence type="ECO:0000256" key="5">
    <source>
        <dbReference type="ARBA" id="ARBA00022771"/>
    </source>
</evidence>
<evidence type="ECO:0000259" key="13">
    <source>
        <dbReference type="PROSITE" id="PS50157"/>
    </source>
</evidence>
<dbReference type="GO" id="GO:0008270">
    <property type="term" value="F:zinc ion binding"/>
    <property type="evidence" value="ECO:0007669"/>
    <property type="project" value="UniProtKB-KW"/>
</dbReference>
<feature type="domain" description="C2H2-type" evidence="13">
    <location>
        <begin position="381"/>
        <end position="408"/>
    </location>
</feature>
<evidence type="ECO:0000256" key="4">
    <source>
        <dbReference type="ARBA" id="ARBA00022737"/>
    </source>
</evidence>
<dbReference type="Proteomes" id="UP000694891">
    <property type="component" value="Unplaced"/>
</dbReference>
<evidence type="ECO:0000256" key="10">
    <source>
        <dbReference type="ARBA" id="ARBA00023242"/>
    </source>
</evidence>
<dbReference type="AlphaFoldDB" id="A0A9Y4NFZ4"/>
<feature type="region of interest" description="Disordered" evidence="12">
    <location>
        <begin position="515"/>
        <end position="539"/>
    </location>
</feature>
<keyword evidence="4" id="KW-0677">Repeat</keyword>
<feature type="domain" description="C2H2-type" evidence="13">
    <location>
        <begin position="437"/>
        <end position="464"/>
    </location>
</feature>
<name>A0A9Y4NFZ4_9TELE</name>
<keyword evidence="8" id="KW-0238">DNA-binding</keyword>
<accession>A0A9Y4NFZ4</accession>
<dbReference type="FunFam" id="3.30.160.60:FF:002343">
    <property type="entry name" value="Zinc finger protein 33A"/>
    <property type="match status" value="1"/>
</dbReference>
<evidence type="ECO:0000256" key="9">
    <source>
        <dbReference type="ARBA" id="ARBA00023163"/>
    </source>
</evidence>
<dbReference type="GeneID" id="103369618"/>
<dbReference type="SMART" id="SM00355">
    <property type="entry name" value="ZnF_C2H2"/>
    <property type="match status" value="8"/>
</dbReference>
<dbReference type="FunFam" id="3.30.160.60:FF:000202">
    <property type="entry name" value="Zinc finger protein 574"/>
    <property type="match status" value="1"/>
</dbReference>
<feature type="domain" description="C2H2-type" evidence="13">
    <location>
        <begin position="465"/>
        <end position="492"/>
    </location>
</feature>
<keyword evidence="10" id="KW-0539">Nucleus</keyword>
<dbReference type="FunFam" id="3.30.160.60:FF:000045">
    <property type="entry name" value="ZFP69 zinc finger protein B"/>
    <property type="match status" value="1"/>
</dbReference>
<evidence type="ECO:0000256" key="6">
    <source>
        <dbReference type="ARBA" id="ARBA00022833"/>
    </source>
</evidence>
<feature type="compositionally biased region" description="Acidic residues" evidence="12">
    <location>
        <begin position="126"/>
        <end position="165"/>
    </location>
</feature>
<evidence type="ECO:0000313" key="15">
    <source>
        <dbReference type="RefSeq" id="XP_008296593.1"/>
    </source>
</evidence>
<dbReference type="SUPFAM" id="SSF57667">
    <property type="entry name" value="beta-beta-alpha zinc fingers"/>
    <property type="match status" value="5"/>
</dbReference>
<sequence>MNKPPVPPLLTTACTAETSDQQESVSENREEELDRTRTRINIGRAFRRWRKLRDVKGFKTDAEIATFLLDRYQANSLAAASTPTKHRRDDGGCREVNEIAVEVLDTSPSSPDMHDDFNSIQNSEIDWTEDETWAPVEDTEDISASEEEETTEEDDHNDDSDDEDYVPPLCVRTGTGAIKTKICPDALQSVSKDETVNDAEDEEKIKQPPVTGKIPEVQKNMPCNQLGNQKNKAAEIHHQHLNKRRAELSHREEHSPGRQHSTSPSEEPKQSQGFRRPHKTYKCPTCGKVFPRNQALKRHLVIHSGKRPFKCFICGRGFTQSGNLKTHMKVHRGELTNWTLVKEKSPVKESPATLYLCGECGMDFPEKHLLEQHRGSHKKPFACPDCDKTFKNESYFKIHQRVHSGETPYICSECGKSCVTAVLLKKHELTHTGEKNFHCGRCWRAFSQSSHLKMHLKTHTGERPHLCSICGKSYSRAHTLKVHLRVHTGEKPYSCEKCGKCFFYSQNYQVHLKTHDKKLKPPPKSTGRPKQQLLVVKNQ</sequence>
<dbReference type="FunFam" id="3.30.160.60:FF:000624">
    <property type="entry name" value="zinc finger protein 697"/>
    <property type="match status" value="1"/>
</dbReference>
<comment type="subcellular location">
    <subcellularLocation>
        <location evidence="1">Nucleus</location>
    </subcellularLocation>
</comment>
<feature type="domain" description="C2H2-type" evidence="13">
    <location>
        <begin position="355"/>
        <end position="377"/>
    </location>
</feature>
<evidence type="ECO:0000256" key="1">
    <source>
        <dbReference type="ARBA" id="ARBA00004123"/>
    </source>
</evidence>
<dbReference type="FunFam" id="3.30.160.60:FF:001155">
    <property type="entry name" value="Zinc finger 30C"/>
    <property type="match status" value="1"/>
</dbReference>
<dbReference type="FunFam" id="3.30.160.60:FF:000925">
    <property type="entry name" value="Zinc finger protein 668"/>
    <property type="match status" value="1"/>
</dbReference>
<feature type="compositionally biased region" description="Basic and acidic residues" evidence="12">
    <location>
        <begin position="240"/>
        <end position="256"/>
    </location>
</feature>
<keyword evidence="14" id="KW-1185">Reference proteome</keyword>
<dbReference type="GO" id="GO:0005634">
    <property type="term" value="C:nucleus"/>
    <property type="evidence" value="ECO:0007669"/>
    <property type="project" value="UniProtKB-SubCell"/>
</dbReference>
<evidence type="ECO:0000256" key="2">
    <source>
        <dbReference type="ARBA" id="ARBA00006991"/>
    </source>
</evidence>
<feature type="compositionally biased region" description="Polar residues" evidence="12">
    <location>
        <begin position="258"/>
        <end position="273"/>
    </location>
</feature>
<keyword evidence="3" id="KW-0479">Metal-binding</keyword>
<evidence type="ECO:0000256" key="12">
    <source>
        <dbReference type="SAM" id="MobiDB-lite"/>
    </source>
</evidence>
<dbReference type="GO" id="GO:0000981">
    <property type="term" value="F:DNA-binding transcription factor activity, RNA polymerase II-specific"/>
    <property type="evidence" value="ECO:0007669"/>
    <property type="project" value="TreeGrafter"/>
</dbReference>
<dbReference type="FunFam" id="3.30.160.60:FF:001480">
    <property type="entry name" value="Si:cabz01071911.3"/>
    <property type="match status" value="1"/>
</dbReference>
<evidence type="ECO:0000256" key="8">
    <source>
        <dbReference type="ARBA" id="ARBA00023125"/>
    </source>
</evidence>
<keyword evidence="6" id="KW-0862">Zinc</keyword>
<dbReference type="PANTHER" id="PTHR23226:SF375">
    <property type="entry name" value="C2H2-TYPE DOMAIN-CONTAINING PROTEIN-RELATED"/>
    <property type="match status" value="1"/>
</dbReference>
<evidence type="ECO:0000256" key="11">
    <source>
        <dbReference type="PROSITE-ProRule" id="PRU00042"/>
    </source>
</evidence>
<dbReference type="Pfam" id="PF00096">
    <property type="entry name" value="zf-C2H2"/>
    <property type="match status" value="7"/>
</dbReference>
<keyword evidence="9" id="KW-0804">Transcription</keyword>